<name>A0A0W8I2Y2_KOCRO</name>
<dbReference type="EMBL" id="LQBK01000040">
    <property type="protein sequence ID" value="KUG52113.1"/>
    <property type="molecule type" value="Genomic_DNA"/>
</dbReference>
<dbReference type="InterPro" id="IPR006015">
    <property type="entry name" value="Universal_stress_UspA"/>
</dbReference>
<organism evidence="3 4">
    <name type="scientific">Kocuria rosea subsp. polaris</name>
    <dbReference type="NCBI Taxonomy" id="136273"/>
    <lineage>
        <taxon>Bacteria</taxon>
        <taxon>Bacillati</taxon>
        <taxon>Actinomycetota</taxon>
        <taxon>Actinomycetes</taxon>
        <taxon>Micrococcales</taxon>
        <taxon>Micrococcaceae</taxon>
        <taxon>Kocuria</taxon>
    </lineage>
</organism>
<protein>
    <submittedName>
        <fullName evidence="3">Universal stress protein UspA</fullName>
    </submittedName>
</protein>
<comment type="similarity">
    <text evidence="1">Belongs to the universal stress protein A family.</text>
</comment>
<proteinExistence type="inferred from homology"/>
<gene>
    <name evidence="3" type="ORF">AVL61_07105</name>
</gene>
<dbReference type="InterPro" id="IPR006016">
    <property type="entry name" value="UspA"/>
</dbReference>
<reference evidence="4" key="1">
    <citation type="submission" date="2015-12" db="EMBL/GenBank/DDBJ databases">
        <authorList>
            <person name="Nair G.R."/>
            <person name="Kaur G."/>
            <person name="Mayilraj S."/>
        </authorList>
    </citation>
    <scope>NUCLEOTIDE SEQUENCE [LARGE SCALE GENOMIC DNA]</scope>
    <source>
        <strain evidence="4">CD08_4</strain>
    </source>
</reference>
<dbReference type="Gene3D" id="3.40.50.620">
    <property type="entry name" value="HUPs"/>
    <property type="match status" value="1"/>
</dbReference>
<dbReference type="PANTHER" id="PTHR46268">
    <property type="entry name" value="STRESS RESPONSE PROTEIN NHAX"/>
    <property type="match status" value="1"/>
</dbReference>
<dbReference type="InterPro" id="IPR014729">
    <property type="entry name" value="Rossmann-like_a/b/a_fold"/>
</dbReference>
<dbReference type="OrthoDB" id="6174426at2"/>
<dbReference type="Pfam" id="PF00582">
    <property type="entry name" value="Usp"/>
    <property type="match status" value="1"/>
</dbReference>
<dbReference type="SUPFAM" id="SSF52402">
    <property type="entry name" value="Adenine nucleotide alpha hydrolases-like"/>
    <property type="match status" value="1"/>
</dbReference>
<dbReference type="PANTHER" id="PTHR46268:SF6">
    <property type="entry name" value="UNIVERSAL STRESS PROTEIN UP12"/>
    <property type="match status" value="1"/>
</dbReference>
<dbReference type="PRINTS" id="PR01438">
    <property type="entry name" value="UNVRSLSTRESS"/>
</dbReference>
<comment type="caution">
    <text evidence="3">The sequence shown here is derived from an EMBL/GenBank/DDBJ whole genome shotgun (WGS) entry which is preliminary data.</text>
</comment>
<evidence type="ECO:0000313" key="3">
    <source>
        <dbReference type="EMBL" id="KUG52113.1"/>
    </source>
</evidence>
<feature type="domain" description="UspA" evidence="2">
    <location>
        <begin position="7"/>
        <end position="141"/>
    </location>
</feature>
<accession>A0A0W8I2Y2</accession>
<evidence type="ECO:0000313" key="4">
    <source>
        <dbReference type="Proteomes" id="UP000053512"/>
    </source>
</evidence>
<dbReference type="STRING" id="136273.GY22_08135"/>
<evidence type="ECO:0000259" key="2">
    <source>
        <dbReference type="Pfam" id="PF00582"/>
    </source>
</evidence>
<dbReference type="AlphaFoldDB" id="A0A0W8I2Y2"/>
<evidence type="ECO:0000256" key="1">
    <source>
        <dbReference type="ARBA" id="ARBA00008791"/>
    </source>
</evidence>
<dbReference type="CDD" id="cd00293">
    <property type="entry name" value="USP-like"/>
    <property type="match status" value="1"/>
</dbReference>
<dbReference type="Proteomes" id="UP000053512">
    <property type="component" value="Unassembled WGS sequence"/>
</dbReference>
<sequence length="142" mass="15008">MAAPSQQRILVGIDGSDSSKEALRTGDRIARSLGAPLTALMFWQGPPVYEGWETVDPNNPPAGTEDVLRATVEDVFGGEVPEHVSAELVHGRPAARLVEESENALMLVLGRRGHGGMRGSALGSVSNACIAHAHCPVLVVRH</sequence>
<dbReference type="RefSeq" id="WP_058875248.1">
    <property type="nucleotide sequence ID" value="NZ_LQBK01000040.1"/>
</dbReference>